<feature type="transmembrane region" description="Helical" evidence="7">
    <location>
        <begin position="101"/>
        <end position="124"/>
    </location>
</feature>
<dbReference type="EMBL" id="CP141614">
    <property type="protein sequence ID" value="WRP14357.1"/>
    <property type="molecule type" value="Genomic_DNA"/>
</dbReference>
<keyword evidence="3" id="KW-1003">Cell membrane</keyword>
<dbReference type="Gene3D" id="1.10.3720.10">
    <property type="entry name" value="MetI-like"/>
    <property type="match status" value="1"/>
</dbReference>
<dbReference type="PANTHER" id="PTHR43744">
    <property type="entry name" value="ABC TRANSPORTER PERMEASE PROTEIN MG189-RELATED-RELATED"/>
    <property type="match status" value="1"/>
</dbReference>
<dbReference type="RefSeq" id="WP_324668673.1">
    <property type="nucleotide sequence ID" value="NZ_CP141614.1"/>
</dbReference>
<dbReference type="InterPro" id="IPR000515">
    <property type="entry name" value="MetI-like"/>
</dbReference>
<reference evidence="10" key="1">
    <citation type="submission" date="2023-12" db="EMBL/GenBank/DDBJ databases">
        <title>Novel isolates from deep terrestrial aquifers shed light on the physiology and ecology of the class Limnochordia.</title>
        <authorList>
            <person name="Karnachuk O.V."/>
            <person name="Lukina A.P."/>
            <person name="Avakyan M.R."/>
            <person name="Kadnikov V."/>
            <person name="Begmatov S."/>
            <person name="Beletsky A.V."/>
            <person name="Mardanov A.V."/>
            <person name="Ravin N.V."/>
        </authorList>
    </citation>
    <scope>NUCLEOTIDE SEQUENCE [LARGE SCALE GENOMIC DNA]</scope>
    <source>
        <strain evidence="10">LN</strain>
    </source>
</reference>
<feature type="transmembrane region" description="Helical" evidence="7">
    <location>
        <begin position="136"/>
        <end position="159"/>
    </location>
</feature>
<proteinExistence type="inferred from homology"/>
<organism evidence="9 10">
    <name type="scientific">Geochorda subterranea</name>
    <dbReference type="NCBI Taxonomy" id="3109564"/>
    <lineage>
        <taxon>Bacteria</taxon>
        <taxon>Bacillati</taxon>
        <taxon>Bacillota</taxon>
        <taxon>Limnochordia</taxon>
        <taxon>Limnochordales</taxon>
        <taxon>Geochordaceae</taxon>
        <taxon>Geochorda</taxon>
    </lineage>
</organism>
<dbReference type="CDD" id="cd06261">
    <property type="entry name" value="TM_PBP2"/>
    <property type="match status" value="1"/>
</dbReference>
<evidence type="ECO:0000259" key="8">
    <source>
        <dbReference type="PROSITE" id="PS50928"/>
    </source>
</evidence>
<dbReference type="Proteomes" id="UP001333102">
    <property type="component" value="Chromosome"/>
</dbReference>
<comment type="similarity">
    <text evidence="7">Belongs to the binding-protein-dependent transport system permease family.</text>
</comment>
<keyword evidence="2 7" id="KW-0813">Transport</keyword>
<evidence type="ECO:0000256" key="5">
    <source>
        <dbReference type="ARBA" id="ARBA00022989"/>
    </source>
</evidence>
<sequence length="274" mass="29887">MARVASWLVRWGLTALAVVVAVYPLLFMIQTSLRTQMDFLVGGLWRVPTDPVWTHYASVLRAGFTRYLANTALVASTSVLAIAALGAMAAYVLARSRLFGLRLLFVLFVAGMLIPVHITLIPVYVLTRVLGLYDSLLGLIGPYVAFNLPVTIFILTGFFRDFPAELEEAAAIDGCSPARAFWSVVLPLSGPPLLTVVIYNLVILWNEFIFALVLTSSPSRWILTLGLWNFQGQYGLNVPAIMASVALSVLPLIVLYLVGQEKVMRGMLGGALKG</sequence>
<keyword evidence="5 7" id="KW-1133">Transmembrane helix</keyword>
<protein>
    <submittedName>
        <fullName evidence="9">Carbohydrate ABC transporter permease</fullName>
    </submittedName>
</protein>
<evidence type="ECO:0000256" key="3">
    <source>
        <dbReference type="ARBA" id="ARBA00022475"/>
    </source>
</evidence>
<evidence type="ECO:0000313" key="9">
    <source>
        <dbReference type="EMBL" id="WRP14357.1"/>
    </source>
</evidence>
<name>A0ABZ1BNI5_9FIRM</name>
<dbReference type="PROSITE" id="PS50928">
    <property type="entry name" value="ABC_TM1"/>
    <property type="match status" value="1"/>
</dbReference>
<dbReference type="PANTHER" id="PTHR43744:SF12">
    <property type="entry name" value="ABC TRANSPORTER PERMEASE PROTEIN MG189-RELATED"/>
    <property type="match status" value="1"/>
</dbReference>
<feature type="transmembrane region" description="Helical" evidence="7">
    <location>
        <begin position="7"/>
        <end position="29"/>
    </location>
</feature>
<keyword evidence="10" id="KW-1185">Reference proteome</keyword>
<dbReference type="InterPro" id="IPR035906">
    <property type="entry name" value="MetI-like_sf"/>
</dbReference>
<evidence type="ECO:0000256" key="7">
    <source>
        <dbReference type="RuleBase" id="RU363032"/>
    </source>
</evidence>
<evidence type="ECO:0000256" key="4">
    <source>
        <dbReference type="ARBA" id="ARBA00022692"/>
    </source>
</evidence>
<dbReference type="Pfam" id="PF00528">
    <property type="entry name" value="BPD_transp_1"/>
    <property type="match status" value="1"/>
</dbReference>
<dbReference type="SUPFAM" id="SSF161098">
    <property type="entry name" value="MetI-like"/>
    <property type="match status" value="1"/>
</dbReference>
<feature type="transmembrane region" description="Helical" evidence="7">
    <location>
        <begin position="234"/>
        <end position="258"/>
    </location>
</feature>
<comment type="subcellular location">
    <subcellularLocation>
        <location evidence="1 7">Cell membrane</location>
        <topology evidence="1 7">Multi-pass membrane protein</topology>
    </subcellularLocation>
</comment>
<evidence type="ECO:0000313" key="10">
    <source>
        <dbReference type="Proteomes" id="UP001333102"/>
    </source>
</evidence>
<feature type="transmembrane region" description="Helical" evidence="7">
    <location>
        <begin position="67"/>
        <end position="94"/>
    </location>
</feature>
<gene>
    <name evidence="9" type="ORF">VLY81_13195</name>
</gene>
<feature type="domain" description="ABC transmembrane type-1" evidence="8">
    <location>
        <begin position="68"/>
        <end position="259"/>
    </location>
</feature>
<evidence type="ECO:0000256" key="1">
    <source>
        <dbReference type="ARBA" id="ARBA00004651"/>
    </source>
</evidence>
<keyword evidence="6 7" id="KW-0472">Membrane</keyword>
<evidence type="ECO:0000256" key="6">
    <source>
        <dbReference type="ARBA" id="ARBA00023136"/>
    </source>
</evidence>
<accession>A0ABZ1BNI5</accession>
<evidence type="ECO:0000256" key="2">
    <source>
        <dbReference type="ARBA" id="ARBA00022448"/>
    </source>
</evidence>
<keyword evidence="4 7" id="KW-0812">Transmembrane</keyword>